<dbReference type="InterPro" id="IPR008727">
    <property type="entry name" value="PAAR_motif"/>
</dbReference>
<accession>A0A4P2QY60</accession>
<protein>
    <recommendedName>
        <fullName evidence="3">Double-stranded DNA deaminase toxin A prePAAR motif domain-containing protein</fullName>
    </recommendedName>
</protein>
<dbReference type="AlphaFoldDB" id="A0A4P2QY60"/>
<dbReference type="Proteomes" id="UP000295497">
    <property type="component" value="Chromosome"/>
</dbReference>
<keyword evidence="2" id="KW-0812">Transmembrane</keyword>
<feature type="region of interest" description="Disordered" evidence="1">
    <location>
        <begin position="253"/>
        <end position="274"/>
    </location>
</feature>
<evidence type="ECO:0000259" key="3">
    <source>
        <dbReference type="Pfam" id="PF25799"/>
    </source>
</evidence>
<evidence type="ECO:0000256" key="1">
    <source>
        <dbReference type="SAM" id="MobiDB-lite"/>
    </source>
</evidence>
<proteinExistence type="predicted"/>
<organism evidence="4 5">
    <name type="scientific">Sorangium cellulosum</name>
    <name type="common">Polyangium cellulosum</name>
    <dbReference type="NCBI Taxonomy" id="56"/>
    <lineage>
        <taxon>Bacteria</taxon>
        <taxon>Pseudomonadati</taxon>
        <taxon>Myxococcota</taxon>
        <taxon>Polyangia</taxon>
        <taxon>Polyangiales</taxon>
        <taxon>Polyangiaceae</taxon>
        <taxon>Sorangium</taxon>
    </lineage>
</organism>
<dbReference type="CDD" id="cd14742">
    <property type="entry name" value="PAAR_RHS"/>
    <property type="match status" value="1"/>
</dbReference>
<dbReference type="Pfam" id="PF05488">
    <property type="entry name" value="PAAR_motif"/>
    <property type="match status" value="1"/>
</dbReference>
<evidence type="ECO:0000313" key="4">
    <source>
        <dbReference type="EMBL" id="AUX35517.1"/>
    </source>
</evidence>
<sequence length="439" mass="43986">MTALEAARLGDSIAHSSAWSGLLTGAVAGVALAATVVAVVGTGGVAAVFIGAGIAAAGAGGGLAGAYIGELIPGDVKGTVATGSPDTFFGSERRSAVRAGLDIVTCADHGVVRVAQGSATTFVNGKPLARSTEKIECGAILREGIATVIIGGDTALAPGMAVADEVPPWVKTTLTVVMWGGAIVATGGAAAAVGWGGALAGFGGSVAGGAGLGWAGGEVGRHYGGELGARIGEVIGGTIGSVAGGMIGGLLGSRLSQQPAPPRRGYPGPSERSDAAMDTVFSAMEQAGVGKRKAVGVVVDRDGNVTVAVSGTEAQTQKIYSRIRPNLPPDYQYAGPADVPLQPARYPDGRWFPGGAECAEPKLSPALQRNPEGMTVRWWGDPANNRYPVEPGSLDMNPCYSCAHNEDLIVNGPAPSPPPPEGIMPPLVLSDLQDNQAKQ</sequence>
<dbReference type="RefSeq" id="WP_129578524.1">
    <property type="nucleotide sequence ID" value="NZ_CP012672.1"/>
</dbReference>
<feature type="transmembrane region" description="Helical" evidence="2">
    <location>
        <begin position="46"/>
        <end position="68"/>
    </location>
</feature>
<dbReference type="Pfam" id="PF25799">
    <property type="entry name" value="prePAAR_I"/>
    <property type="match status" value="1"/>
</dbReference>
<evidence type="ECO:0000256" key="2">
    <source>
        <dbReference type="SAM" id="Phobius"/>
    </source>
</evidence>
<dbReference type="EMBL" id="CP012672">
    <property type="protein sequence ID" value="AUX35517.1"/>
    <property type="molecule type" value="Genomic_DNA"/>
</dbReference>
<feature type="transmembrane region" description="Helical" evidence="2">
    <location>
        <begin position="21"/>
        <end position="40"/>
    </location>
</feature>
<name>A0A4P2QY60_SORCE</name>
<evidence type="ECO:0000313" key="5">
    <source>
        <dbReference type="Proteomes" id="UP000295497"/>
    </source>
</evidence>
<gene>
    <name evidence="4" type="ORF">SOCE836_077110</name>
</gene>
<dbReference type="InterPro" id="IPR057925">
    <property type="entry name" value="prePAAR_DddA"/>
</dbReference>
<keyword evidence="2" id="KW-0472">Membrane</keyword>
<feature type="domain" description="Double-stranded DNA deaminase toxin A prePAAR motif" evidence="3">
    <location>
        <begin position="5"/>
        <end position="55"/>
    </location>
</feature>
<reference evidence="4 5" key="1">
    <citation type="submission" date="2015-09" db="EMBL/GenBank/DDBJ databases">
        <title>Sorangium comparison.</title>
        <authorList>
            <person name="Zaburannyi N."/>
            <person name="Bunk B."/>
            <person name="Overmann J."/>
            <person name="Mueller R."/>
        </authorList>
    </citation>
    <scope>NUCLEOTIDE SEQUENCE [LARGE SCALE GENOMIC DNA]</scope>
    <source>
        <strain evidence="4 5">So ce836</strain>
    </source>
</reference>
<keyword evidence="2" id="KW-1133">Transmembrane helix</keyword>
<feature type="compositionally biased region" description="Pro residues" evidence="1">
    <location>
        <begin position="414"/>
        <end position="423"/>
    </location>
</feature>
<dbReference type="Gene3D" id="2.60.200.60">
    <property type="match status" value="1"/>
</dbReference>
<feature type="region of interest" description="Disordered" evidence="1">
    <location>
        <begin position="410"/>
        <end position="439"/>
    </location>
</feature>